<organism evidence="1 2">
    <name type="scientific">Nocardia higoensis</name>
    <dbReference type="NCBI Taxonomy" id="228599"/>
    <lineage>
        <taxon>Bacteria</taxon>
        <taxon>Bacillati</taxon>
        <taxon>Actinomycetota</taxon>
        <taxon>Actinomycetes</taxon>
        <taxon>Mycobacteriales</taxon>
        <taxon>Nocardiaceae</taxon>
        <taxon>Nocardia</taxon>
    </lineage>
</organism>
<dbReference type="PANTHER" id="PTHR36452">
    <property type="entry name" value="CHROMOSOME 12, WHOLE GENOME SHOTGUN SEQUENCE"/>
    <property type="match status" value="1"/>
</dbReference>
<protein>
    <submittedName>
        <fullName evidence="1">DUF2461 domain-containing protein</fullName>
    </submittedName>
</protein>
<evidence type="ECO:0000313" key="1">
    <source>
        <dbReference type="EMBL" id="MBF6355439.1"/>
    </source>
</evidence>
<sequence length="214" mass="23258">MAGFGGFPLAGLDLYEDLEVDNSKTFWTAHKHIYEQAVRDPMLALTAELEAEFGPAKIFRPYRDVRFAKDKAPYKTHQGAVAGTAPGVGWYVQIGAAGLFVSGGFYRGSAEQVAQFRRAVDDDVRGPELESILRPIVNAGFVLGGETLKTRPKGYDADHPRIALLRHKSITCSRAFGAPDWLSTPQTADQVRAAWATLRPLVEWSTAVVGPAGA</sequence>
<keyword evidence="2" id="KW-1185">Reference proteome</keyword>
<dbReference type="PIRSF" id="PIRSF028451">
    <property type="entry name" value="UCP028451"/>
    <property type="match status" value="1"/>
</dbReference>
<dbReference type="Proteomes" id="UP000707731">
    <property type="component" value="Unassembled WGS sequence"/>
</dbReference>
<dbReference type="EMBL" id="JADLQN010000001">
    <property type="protein sequence ID" value="MBF6355439.1"/>
    <property type="molecule type" value="Genomic_DNA"/>
</dbReference>
<accession>A0ABS0DEU8</accession>
<dbReference type="NCBIfam" id="TIGR02453">
    <property type="entry name" value="TIGR02453 family protein"/>
    <property type="match status" value="1"/>
</dbReference>
<dbReference type="InterPro" id="IPR012808">
    <property type="entry name" value="CHP02453"/>
</dbReference>
<evidence type="ECO:0000313" key="2">
    <source>
        <dbReference type="Proteomes" id="UP000707731"/>
    </source>
</evidence>
<proteinExistence type="predicted"/>
<reference evidence="1 2" key="1">
    <citation type="submission" date="2020-10" db="EMBL/GenBank/DDBJ databases">
        <title>Identification of Nocardia species via Next-generation sequencing and recognition of intraspecies genetic diversity.</title>
        <authorList>
            <person name="Li P."/>
            <person name="Li P."/>
            <person name="Lu B."/>
        </authorList>
    </citation>
    <scope>NUCLEOTIDE SEQUENCE [LARGE SCALE GENOMIC DNA]</scope>
    <source>
        <strain evidence="1 2">BJ06-0143</strain>
    </source>
</reference>
<gene>
    <name evidence="1" type="ORF">IU449_12945</name>
</gene>
<name>A0ABS0DEU8_9NOCA</name>
<dbReference type="PANTHER" id="PTHR36452:SF1">
    <property type="entry name" value="DUF2461 DOMAIN-CONTAINING PROTEIN"/>
    <property type="match status" value="1"/>
</dbReference>
<dbReference type="Pfam" id="PF09365">
    <property type="entry name" value="DUF2461"/>
    <property type="match status" value="1"/>
</dbReference>
<comment type="caution">
    <text evidence="1">The sequence shown here is derived from an EMBL/GenBank/DDBJ whole genome shotgun (WGS) entry which is preliminary data.</text>
</comment>
<dbReference type="InterPro" id="IPR015996">
    <property type="entry name" value="UCP028451"/>
</dbReference>
<dbReference type="RefSeq" id="WP_195002028.1">
    <property type="nucleotide sequence ID" value="NZ_JADLQN010000001.1"/>
</dbReference>